<dbReference type="PANTHER" id="PTHR30005">
    <property type="entry name" value="EXOPOLYPHOSPHATASE"/>
    <property type="match status" value="1"/>
</dbReference>
<comment type="caution">
    <text evidence="3">The sequence shown here is derived from an EMBL/GenBank/DDBJ whole genome shotgun (WGS) entry which is preliminary data.</text>
</comment>
<dbReference type="RefSeq" id="WP_260104668.1">
    <property type="nucleotide sequence ID" value="NZ_JALXSQ010000054.1"/>
</dbReference>
<dbReference type="Pfam" id="PF02541">
    <property type="entry name" value="Ppx-GppA"/>
    <property type="match status" value="1"/>
</dbReference>
<keyword evidence="4" id="KW-1185">Reference proteome</keyword>
<dbReference type="Gene3D" id="3.30.420.40">
    <property type="match status" value="1"/>
</dbReference>
<dbReference type="InterPro" id="IPR050273">
    <property type="entry name" value="GppA/Ppx_hydrolase"/>
</dbReference>
<gene>
    <name evidence="3" type="ORF">M3D15_09550</name>
</gene>
<evidence type="ECO:0000259" key="2">
    <source>
        <dbReference type="Pfam" id="PF02541"/>
    </source>
</evidence>
<protein>
    <submittedName>
        <fullName evidence="3">Ppx/GppA family phosphatase</fullName>
    </submittedName>
</protein>
<evidence type="ECO:0000256" key="1">
    <source>
        <dbReference type="ARBA" id="ARBA00007125"/>
    </source>
</evidence>
<dbReference type="InterPro" id="IPR043129">
    <property type="entry name" value="ATPase_NBD"/>
</dbReference>
<proteinExistence type="inferred from homology"/>
<evidence type="ECO:0000313" key="4">
    <source>
        <dbReference type="Proteomes" id="UP001525379"/>
    </source>
</evidence>
<feature type="domain" description="Ppx/GppA phosphatase N-terminal" evidence="2">
    <location>
        <begin position="18"/>
        <end position="306"/>
    </location>
</feature>
<accession>A0ABT2HZ17</accession>
<dbReference type="Gene3D" id="3.30.420.150">
    <property type="entry name" value="Exopolyphosphatase. Domain 2"/>
    <property type="match status" value="1"/>
</dbReference>
<sequence length="307" mass="33566">MRLGVLDVGSNTIHLVVVDAHVGARPTPEASQKKTLRLMRYLTPDGSISDEGVDTIMSAMHDAAKMIRRSNLDALLPMATSALREAKNGPALLERIKCETDIDLQVMSGEQEASTTFLAARRWFGWAAGRIMLVDIGGGSLELAIGNDEVPAKAVSVPLGAGRTTLGFLHDDPPTLEQLEALQRHVRKTLEPHAAAFRKLDRPDQFVGTSKTIRSLARLAGSVQDGIGSADRVTLRQWQLEDWVPRLAQMPAAARPALPGITQNRSFQVVAGGTVLLEVMRMFNIDELDVCPWAMREGVLLDYLDRM</sequence>
<organism evidence="3 4">
    <name type="scientific">Pseudoclavibacter albus</name>
    <dbReference type="NCBI Taxonomy" id="272241"/>
    <lineage>
        <taxon>Bacteria</taxon>
        <taxon>Bacillati</taxon>
        <taxon>Actinomycetota</taxon>
        <taxon>Actinomycetes</taxon>
        <taxon>Micrococcales</taxon>
        <taxon>Microbacteriaceae</taxon>
        <taxon>Pseudoclavibacter</taxon>
    </lineage>
</organism>
<comment type="similarity">
    <text evidence="1">Belongs to the GppA/Ppx family.</text>
</comment>
<dbReference type="EMBL" id="JALXSQ010000054">
    <property type="protein sequence ID" value="MCT2043566.1"/>
    <property type="molecule type" value="Genomic_DNA"/>
</dbReference>
<reference evidence="3 4" key="1">
    <citation type="submission" date="2022-04" db="EMBL/GenBank/DDBJ databases">
        <title>Human microbiome associated bacterial genomes.</title>
        <authorList>
            <person name="Sandstrom S."/>
            <person name="Salamzade R."/>
            <person name="Kalan L.R."/>
        </authorList>
    </citation>
    <scope>NUCLEOTIDE SEQUENCE [LARGE SCALE GENOMIC DNA]</scope>
    <source>
        <strain evidence="4">p3-SID1799</strain>
    </source>
</reference>
<evidence type="ECO:0000313" key="3">
    <source>
        <dbReference type="EMBL" id="MCT2043566.1"/>
    </source>
</evidence>
<dbReference type="CDD" id="cd24056">
    <property type="entry name" value="ASKHA_NBD_MtPPX1-like"/>
    <property type="match status" value="1"/>
</dbReference>
<dbReference type="InterPro" id="IPR003695">
    <property type="entry name" value="Ppx_GppA_N"/>
</dbReference>
<dbReference type="Proteomes" id="UP001525379">
    <property type="component" value="Unassembled WGS sequence"/>
</dbReference>
<dbReference type="PANTHER" id="PTHR30005:SF0">
    <property type="entry name" value="RETROGRADE REGULATION PROTEIN 2"/>
    <property type="match status" value="1"/>
</dbReference>
<name>A0ABT2HZ17_9MICO</name>
<dbReference type="SUPFAM" id="SSF53067">
    <property type="entry name" value="Actin-like ATPase domain"/>
    <property type="match status" value="2"/>
</dbReference>